<dbReference type="Pfam" id="PF12833">
    <property type="entry name" value="HTH_18"/>
    <property type="match status" value="1"/>
</dbReference>
<dbReference type="PRINTS" id="PR00032">
    <property type="entry name" value="HTHARAC"/>
</dbReference>
<keyword evidence="6" id="KW-1185">Reference proteome</keyword>
<dbReference type="AlphaFoldDB" id="A0A242A541"/>
<dbReference type="SMART" id="SM00342">
    <property type="entry name" value="HTH_ARAC"/>
    <property type="match status" value="1"/>
</dbReference>
<proteinExistence type="predicted"/>
<dbReference type="Gene3D" id="1.10.10.60">
    <property type="entry name" value="Homeodomain-like"/>
    <property type="match status" value="2"/>
</dbReference>
<keyword evidence="3" id="KW-0804">Transcription</keyword>
<dbReference type="Gene3D" id="2.60.120.280">
    <property type="entry name" value="Regulatory protein AraC"/>
    <property type="match status" value="1"/>
</dbReference>
<dbReference type="RefSeq" id="WP_086274142.1">
    <property type="nucleotide sequence ID" value="NZ_NGKU01000001.1"/>
</dbReference>
<reference evidence="5 6" key="1">
    <citation type="submission" date="2017-05" db="EMBL/GenBank/DDBJ databases">
        <title>The Genome Sequence of Enterococcus sp. 8G7_MSG3316.</title>
        <authorList>
            <consortium name="The Broad Institute Genomics Platform"/>
            <consortium name="The Broad Institute Genomic Center for Infectious Diseases"/>
            <person name="Earl A."/>
            <person name="Manson A."/>
            <person name="Schwartman J."/>
            <person name="Gilmore M."/>
            <person name="Abouelleil A."/>
            <person name="Cao P."/>
            <person name="Chapman S."/>
            <person name="Cusick C."/>
            <person name="Shea T."/>
            <person name="Young S."/>
            <person name="Neafsey D."/>
            <person name="Nusbaum C."/>
            <person name="Birren B."/>
        </authorList>
    </citation>
    <scope>NUCLEOTIDE SEQUENCE [LARGE SCALE GENOMIC DNA]</scope>
    <source>
        <strain evidence="5 6">8G7_MSG3316</strain>
    </source>
</reference>
<dbReference type="InterPro" id="IPR018062">
    <property type="entry name" value="HTH_AraC-typ_CS"/>
</dbReference>
<feature type="domain" description="HTH araC/xylS-type" evidence="4">
    <location>
        <begin position="168"/>
        <end position="267"/>
    </location>
</feature>
<dbReference type="EMBL" id="NGKU01000001">
    <property type="protein sequence ID" value="OTN76157.1"/>
    <property type="molecule type" value="Genomic_DNA"/>
</dbReference>
<evidence type="ECO:0000259" key="4">
    <source>
        <dbReference type="PROSITE" id="PS01124"/>
    </source>
</evidence>
<accession>A0A242A541</accession>
<dbReference type="InterPro" id="IPR037923">
    <property type="entry name" value="HTH-like"/>
</dbReference>
<evidence type="ECO:0000313" key="6">
    <source>
        <dbReference type="Proteomes" id="UP000195043"/>
    </source>
</evidence>
<gene>
    <name evidence="5" type="ORF">A5886_001234</name>
</gene>
<dbReference type="PROSITE" id="PS00041">
    <property type="entry name" value="HTH_ARAC_FAMILY_1"/>
    <property type="match status" value="1"/>
</dbReference>
<evidence type="ECO:0000256" key="2">
    <source>
        <dbReference type="ARBA" id="ARBA00023125"/>
    </source>
</evidence>
<dbReference type="InterPro" id="IPR020449">
    <property type="entry name" value="Tscrpt_reg_AraC-type_HTH"/>
</dbReference>
<evidence type="ECO:0000256" key="3">
    <source>
        <dbReference type="ARBA" id="ARBA00023163"/>
    </source>
</evidence>
<name>A0A242A541_9ENTE</name>
<dbReference type="InterPro" id="IPR018060">
    <property type="entry name" value="HTH_AraC"/>
</dbReference>
<keyword evidence="2" id="KW-0238">DNA-binding</keyword>
<dbReference type="STRING" id="1834191.A5886_001234"/>
<dbReference type="SUPFAM" id="SSF51215">
    <property type="entry name" value="Regulatory protein AraC"/>
    <property type="match status" value="1"/>
</dbReference>
<dbReference type="OrthoDB" id="185320at2"/>
<evidence type="ECO:0000313" key="5">
    <source>
        <dbReference type="EMBL" id="OTN76157.1"/>
    </source>
</evidence>
<dbReference type="PANTHER" id="PTHR43280:SF2">
    <property type="entry name" value="HTH-TYPE TRANSCRIPTIONAL REGULATOR EXSA"/>
    <property type="match status" value="1"/>
</dbReference>
<dbReference type="Pfam" id="PF02311">
    <property type="entry name" value="AraC_binding"/>
    <property type="match status" value="1"/>
</dbReference>
<dbReference type="GO" id="GO:0003700">
    <property type="term" value="F:DNA-binding transcription factor activity"/>
    <property type="evidence" value="ECO:0007669"/>
    <property type="project" value="InterPro"/>
</dbReference>
<dbReference type="Proteomes" id="UP000195043">
    <property type="component" value="Unassembled WGS sequence"/>
</dbReference>
<dbReference type="GO" id="GO:0043565">
    <property type="term" value="F:sequence-specific DNA binding"/>
    <property type="evidence" value="ECO:0007669"/>
    <property type="project" value="InterPro"/>
</dbReference>
<organism evidence="5 6">
    <name type="scientific">Candidatus Enterococcus testudinis</name>
    <dbReference type="NCBI Taxonomy" id="1834191"/>
    <lineage>
        <taxon>Bacteria</taxon>
        <taxon>Bacillati</taxon>
        <taxon>Bacillota</taxon>
        <taxon>Bacilli</taxon>
        <taxon>Lactobacillales</taxon>
        <taxon>Enterococcaceae</taxon>
        <taxon>Enterococcus</taxon>
    </lineage>
</organism>
<protein>
    <recommendedName>
        <fullName evidence="4">HTH araC/xylS-type domain-containing protein</fullName>
    </recommendedName>
</protein>
<sequence length="269" mass="31128">MPIYFYPSGHHLPLNIESIGNHWNQDTVHRPQGYPYYHWLQSNQGQGKIQIGDQTFMLPEGAGILIFPFTPHSYAPMYHQWETSFATFYGSLASDLLQSFSQEGYVLIENKQHLMSSDWIDTLIAADQQGSSDPLRTSSHCYHFLLSLMQEKQGILTEQHPLYQQILAPVIKEIETNYDQNLTVKQLAGMMYVSPQYLARLFNRFLGQSTSQYLLNYRINRAKEYLVAQKHLPIQQVAFAAGFQDASHFTALFKKKVGITPMKFRRLYH</sequence>
<comment type="caution">
    <text evidence="5">The sequence shown here is derived from an EMBL/GenBank/DDBJ whole genome shotgun (WGS) entry which is preliminary data.</text>
</comment>
<dbReference type="InterPro" id="IPR009057">
    <property type="entry name" value="Homeodomain-like_sf"/>
</dbReference>
<dbReference type="InterPro" id="IPR003313">
    <property type="entry name" value="AraC-bd"/>
</dbReference>
<evidence type="ECO:0000256" key="1">
    <source>
        <dbReference type="ARBA" id="ARBA00023015"/>
    </source>
</evidence>
<dbReference type="SUPFAM" id="SSF46689">
    <property type="entry name" value="Homeodomain-like"/>
    <property type="match status" value="2"/>
</dbReference>
<dbReference type="PANTHER" id="PTHR43280">
    <property type="entry name" value="ARAC-FAMILY TRANSCRIPTIONAL REGULATOR"/>
    <property type="match status" value="1"/>
</dbReference>
<keyword evidence="1" id="KW-0805">Transcription regulation</keyword>
<dbReference type="PROSITE" id="PS01124">
    <property type="entry name" value="HTH_ARAC_FAMILY_2"/>
    <property type="match status" value="1"/>
</dbReference>